<dbReference type="PATRIC" id="fig|273677.3.peg.9"/>
<dbReference type="KEGG" id="moo:BWL13_00991"/>
<dbReference type="GO" id="GO:0019693">
    <property type="term" value="P:ribose phosphate metabolic process"/>
    <property type="evidence" value="ECO:0007669"/>
    <property type="project" value="TreeGrafter"/>
</dbReference>
<dbReference type="InterPro" id="IPR000086">
    <property type="entry name" value="NUDIX_hydrolase_dom"/>
</dbReference>
<name>A0A031FX01_9MICO</name>
<evidence type="ECO:0000256" key="1">
    <source>
        <dbReference type="ARBA" id="ARBA00022801"/>
    </source>
</evidence>
<dbReference type="PROSITE" id="PS51462">
    <property type="entry name" value="NUDIX"/>
    <property type="match status" value="1"/>
</dbReference>
<dbReference type="Gene3D" id="3.90.79.10">
    <property type="entry name" value="Nucleoside Triphosphate Pyrophosphohydrolase"/>
    <property type="match status" value="1"/>
</dbReference>
<dbReference type="SUPFAM" id="SSF55811">
    <property type="entry name" value="Nudix"/>
    <property type="match status" value="1"/>
</dbReference>
<dbReference type="OrthoDB" id="9806150at2"/>
<sequence>MTDAAPLQDDAVTVEVTQTETVFEGHVWNLRRDAFVYGDGSIVREYVDHSGAVAVLALDDEGRVLLIRQYRHPVGFREWEIPAGLLDVPGEDPLEAAKRELAEEADLTAERWDVLSDFFTSPGGSDEAIRIYLARSLSAAPEAFARTEEEADIEVRWVDLDEVVDAVLARKLQNPSLVIAALAASAGRSREWTTLGAADAPWPGRSRPVGADRPQG</sequence>
<dbReference type="GO" id="GO:0016787">
    <property type="term" value="F:hydrolase activity"/>
    <property type="evidence" value="ECO:0007669"/>
    <property type="project" value="UniProtKB-KW"/>
</dbReference>
<dbReference type="GeneID" id="91431391"/>
<feature type="domain" description="Nudix hydrolase" evidence="3">
    <location>
        <begin position="47"/>
        <end position="180"/>
    </location>
</feature>
<reference evidence="4 5" key="1">
    <citation type="submission" date="2014-03" db="EMBL/GenBank/DDBJ databases">
        <title>Draft Genome Sequences of 13 Willow Endophytes.</title>
        <authorList>
            <person name="Gan H.Y."/>
            <person name="Gan H.M."/>
            <person name="Savka M.A."/>
            <person name="Hudson A.O."/>
        </authorList>
    </citation>
    <scope>NUCLEOTIDE SEQUENCE [LARGE SCALE GENOMIC DNA]</scope>
    <source>
        <strain evidence="4 5">RIT293</strain>
    </source>
</reference>
<dbReference type="eggNOG" id="COG0494">
    <property type="taxonomic scope" value="Bacteria"/>
</dbReference>
<dbReference type="CDD" id="cd24158">
    <property type="entry name" value="NUDIX_ADPRase_Rv1700"/>
    <property type="match status" value="1"/>
</dbReference>
<dbReference type="Proteomes" id="UP000024001">
    <property type="component" value="Unassembled WGS sequence"/>
</dbReference>
<proteinExistence type="predicted"/>
<dbReference type="PANTHER" id="PTHR11839:SF31">
    <property type="entry name" value="ADP-RIBOSE PYROPHOSPHATASE"/>
    <property type="match status" value="1"/>
</dbReference>
<protein>
    <submittedName>
        <fullName evidence="4">NUDIX hydrolase</fullName>
    </submittedName>
</protein>
<dbReference type="GO" id="GO:0006753">
    <property type="term" value="P:nucleoside phosphate metabolic process"/>
    <property type="evidence" value="ECO:0007669"/>
    <property type="project" value="TreeGrafter"/>
</dbReference>
<dbReference type="Pfam" id="PF00293">
    <property type="entry name" value="NUDIX"/>
    <property type="match status" value="1"/>
</dbReference>
<evidence type="ECO:0000313" key="4">
    <source>
        <dbReference type="EMBL" id="EZP29399.1"/>
    </source>
</evidence>
<evidence type="ECO:0000256" key="2">
    <source>
        <dbReference type="SAM" id="MobiDB-lite"/>
    </source>
</evidence>
<dbReference type="InterPro" id="IPR015797">
    <property type="entry name" value="NUDIX_hydrolase-like_dom_sf"/>
</dbReference>
<keyword evidence="5" id="KW-1185">Reference proteome</keyword>
<gene>
    <name evidence="4" type="ORF">BW34_00010</name>
</gene>
<keyword evidence="1 4" id="KW-0378">Hydrolase</keyword>
<evidence type="ECO:0000259" key="3">
    <source>
        <dbReference type="PROSITE" id="PS51462"/>
    </source>
</evidence>
<organism evidence="4 5">
    <name type="scientific">Microbacterium oleivorans</name>
    <dbReference type="NCBI Taxonomy" id="273677"/>
    <lineage>
        <taxon>Bacteria</taxon>
        <taxon>Bacillati</taxon>
        <taxon>Actinomycetota</taxon>
        <taxon>Actinomycetes</taxon>
        <taxon>Micrococcales</taxon>
        <taxon>Microbacteriaceae</taxon>
        <taxon>Microbacterium</taxon>
    </lineage>
</organism>
<dbReference type="RefSeq" id="WP_036308413.1">
    <property type="nucleotide sequence ID" value="NZ_CP031421.1"/>
</dbReference>
<evidence type="ECO:0000313" key="5">
    <source>
        <dbReference type="Proteomes" id="UP000024001"/>
    </source>
</evidence>
<dbReference type="GO" id="GO:0005829">
    <property type="term" value="C:cytosol"/>
    <property type="evidence" value="ECO:0007669"/>
    <property type="project" value="TreeGrafter"/>
</dbReference>
<dbReference type="PANTHER" id="PTHR11839">
    <property type="entry name" value="UDP/ADP-SUGAR PYROPHOSPHATASE"/>
    <property type="match status" value="1"/>
</dbReference>
<dbReference type="AlphaFoldDB" id="A0A031FX01"/>
<comment type="caution">
    <text evidence="4">The sequence shown here is derived from an EMBL/GenBank/DDBJ whole genome shotgun (WGS) entry which is preliminary data.</text>
</comment>
<dbReference type="EMBL" id="JFYO01000001">
    <property type="protein sequence ID" value="EZP29399.1"/>
    <property type="molecule type" value="Genomic_DNA"/>
</dbReference>
<feature type="region of interest" description="Disordered" evidence="2">
    <location>
        <begin position="193"/>
        <end position="216"/>
    </location>
</feature>
<accession>A0A031FX01</accession>